<feature type="domain" description="Helix-turn-helix" evidence="2">
    <location>
        <begin position="29"/>
        <end position="77"/>
    </location>
</feature>
<dbReference type="InterPro" id="IPR045745">
    <property type="entry name" value="HTH_58_Actinobacteria-type"/>
</dbReference>
<name>A0A1G9CMY7_9ACTN</name>
<evidence type="ECO:0000313" key="4">
    <source>
        <dbReference type="Proteomes" id="UP000198662"/>
    </source>
</evidence>
<gene>
    <name evidence="3" type="ORF">SAMN05216298_0427</name>
</gene>
<organism evidence="3 4">
    <name type="scientific">Glycomyces sambucus</name>
    <dbReference type="NCBI Taxonomy" id="380244"/>
    <lineage>
        <taxon>Bacteria</taxon>
        <taxon>Bacillati</taxon>
        <taxon>Actinomycetota</taxon>
        <taxon>Actinomycetes</taxon>
        <taxon>Glycomycetales</taxon>
        <taxon>Glycomycetaceae</taxon>
        <taxon>Glycomyces</taxon>
    </lineage>
</organism>
<proteinExistence type="predicted"/>
<dbReference type="Proteomes" id="UP000198662">
    <property type="component" value="Unassembled WGS sequence"/>
</dbReference>
<sequence length="81" mass="9005">MPRQRSAEQAGEQVSSPGPIVQRADEHCELIGHVTAAWDQGRSIRDIAASIGRSYGFVHRPLAEAGVDFRTRSGARKRHRR</sequence>
<keyword evidence="4" id="KW-1185">Reference proteome</keyword>
<reference evidence="4" key="1">
    <citation type="submission" date="2016-10" db="EMBL/GenBank/DDBJ databases">
        <authorList>
            <person name="Varghese N."/>
            <person name="Submissions S."/>
        </authorList>
    </citation>
    <scope>NUCLEOTIDE SEQUENCE [LARGE SCALE GENOMIC DNA]</scope>
    <source>
        <strain evidence="4">CGMCC 4.3147</strain>
    </source>
</reference>
<dbReference type="EMBL" id="FNGF01000001">
    <property type="protein sequence ID" value="SDK53027.1"/>
    <property type="molecule type" value="Genomic_DNA"/>
</dbReference>
<evidence type="ECO:0000256" key="1">
    <source>
        <dbReference type="SAM" id="MobiDB-lite"/>
    </source>
</evidence>
<dbReference type="STRING" id="380244.SAMN05216298_0427"/>
<dbReference type="AlphaFoldDB" id="A0A1G9CMY7"/>
<accession>A0A1G9CMY7</accession>
<protein>
    <recommendedName>
        <fullName evidence="2">Helix-turn-helix domain-containing protein</fullName>
    </recommendedName>
</protein>
<dbReference type="Pfam" id="PF19575">
    <property type="entry name" value="HTH_58"/>
    <property type="match status" value="1"/>
</dbReference>
<feature type="region of interest" description="Disordered" evidence="1">
    <location>
        <begin position="1"/>
        <end position="20"/>
    </location>
</feature>
<evidence type="ECO:0000259" key="2">
    <source>
        <dbReference type="Pfam" id="PF19575"/>
    </source>
</evidence>
<evidence type="ECO:0000313" key="3">
    <source>
        <dbReference type="EMBL" id="SDK53027.1"/>
    </source>
</evidence>